<organism evidence="7 8">
    <name type="scientific">Pseudomonas kilonensis</name>
    <dbReference type="NCBI Taxonomy" id="132476"/>
    <lineage>
        <taxon>Bacteria</taxon>
        <taxon>Pseudomonadati</taxon>
        <taxon>Pseudomonadota</taxon>
        <taxon>Gammaproteobacteria</taxon>
        <taxon>Pseudomonadales</taxon>
        <taxon>Pseudomonadaceae</taxon>
        <taxon>Pseudomonas</taxon>
    </lineage>
</organism>
<dbReference type="Pfam" id="PF00364">
    <property type="entry name" value="Biotin_lipoyl"/>
    <property type="match status" value="1"/>
</dbReference>
<dbReference type="Proteomes" id="UP000033662">
    <property type="component" value="Unassembled WGS sequence"/>
</dbReference>
<evidence type="ECO:0000259" key="6">
    <source>
        <dbReference type="PROSITE" id="PS50968"/>
    </source>
</evidence>
<gene>
    <name evidence="7" type="ORF">VP02_01180</name>
</gene>
<dbReference type="PATRIC" id="fig|132476.4.peg.260"/>
<sequence length="76" mass="8102">MSNQILMPKIGFSMNEGTLSEWLVADGDTVTVGQPIYALESDKSVQEIESDTAGTIKLIAQAGEVYQVGEVLAEIA</sequence>
<comment type="subunit">
    <text evidence="2">Forms a 24-polypeptide structural core with octahedral symmetry.</text>
</comment>
<dbReference type="PANTHER" id="PTHR43178">
    <property type="entry name" value="DIHYDROLIPOAMIDE ACETYLTRANSFERASE COMPONENT OF PYRUVATE DEHYDROGENASE COMPLEX"/>
    <property type="match status" value="1"/>
</dbReference>
<dbReference type="InterPro" id="IPR050743">
    <property type="entry name" value="2-oxoacid_DH_E2_comp"/>
</dbReference>
<evidence type="ECO:0000313" key="8">
    <source>
        <dbReference type="Proteomes" id="UP000033662"/>
    </source>
</evidence>
<dbReference type="GO" id="GO:0016407">
    <property type="term" value="F:acetyltransferase activity"/>
    <property type="evidence" value="ECO:0007669"/>
    <property type="project" value="TreeGrafter"/>
</dbReference>
<dbReference type="CDD" id="cd06849">
    <property type="entry name" value="lipoyl_domain"/>
    <property type="match status" value="1"/>
</dbReference>
<evidence type="ECO:0000256" key="3">
    <source>
        <dbReference type="ARBA" id="ARBA00022679"/>
    </source>
</evidence>
<dbReference type="OrthoDB" id="5738366at2"/>
<comment type="cofactor">
    <cofactor evidence="1">
        <name>(R)-lipoate</name>
        <dbReference type="ChEBI" id="CHEBI:83088"/>
    </cofactor>
</comment>
<evidence type="ECO:0000256" key="2">
    <source>
        <dbReference type="ARBA" id="ARBA00011484"/>
    </source>
</evidence>
<dbReference type="InterPro" id="IPR003016">
    <property type="entry name" value="2-oxoA_DH_lipoyl-BS"/>
</dbReference>
<dbReference type="PANTHER" id="PTHR43178:SF5">
    <property type="entry name" value="LIPOAMIDE ACYLTRANSFERASE COMPONENT OF BRANCHED-CHAIN ALPHA-KETO ACID DEHYDROGENASE COMPLEX, MITOCHONDRIAL"/>
    <property type="match status" value="1"/>
</dbReference>
<dbReference type="PROSITE" id="PS00189">
    <property type="entry name" value="LIPOYL"/>
    <property type="match status" value="1"/>
</dbReference>
<evidence type="ECO:0000313" key="7">
    <source>
        <dbReference type="EMBL" id="KKA09988.1"/>
    </source>
</evidence>
<dbReference type="EMBL" id="JZXC01000001">
    <property type="protein sequence ID" value="KKA09988.1"/>
    <property type="molecule type" value="Genomic_DNA"/>
</dbReference>
<dbReference type="SUPFAM" id="SSF51230">
    <property type="entry name" value="Single hybrid motif"/>
    <property type="match status" value="1"/>
</dbReference>
<dbReference type="AlphaFoldDB" id="A0A0F4XX95"/>
<dbReference type="GO" id="GO:0005737">
    <property type="term" value="C:cytoplasm"/>
    <property type="evidence" value="ECO:0007669"/>
    <property type="project" value="TreeGrafter"/>
</dbReference>
<proteinExistence type="predicted"/>
<accession>A0A0F4XX95</accession>
<comment type="caution">
    <text evidence="7">The sequence shown here is derived from an EMBL/GenBank/DDBJ whole genome shotgun (WGS) entry which is preliminary data.</text>
</comment>
<dbReference type="InterPro" id="IPR011053">
    <property type="entry name" value="Single_hybrid_motif"/>
</dbReference>
<evidence type="ECO:0000256" key="5">
    <source>
        <dbReference type="ARBA" id="ARBA00023315"/>
    </source>
</evidence>
<protein>
    <submittedName>
        <fullName evidence="7">Dihydrolipoamide acyltransferase</fullName>
    </submittedName>
</protein>
<evidence type="ECO:0000256" key="4">
    <source>
        <dbReference type="ARBA" id="ARBA00022823"/>
    </source>
</evidence>
<feature type="domain" description="Lipoyl-binding" evidence="6">
    <location>
        <begin position="2"/>
        <end position="76"/>
    </location>
</feature>
<reference evidence="7 8" key="1">
    <citation type="submission" date="2015-03" db="EMBL/GenBank/DDBJ databases">
        <title>Pseudomonas fluorescens 1855-344 Genome sequencing and assembly.</title>
        <authorList>
            <person name="Eng W.W.H."/>
            <person name="Gan H.M."/>
            <person name="Savka M.A."/>
        </authorList>
    </citation>
    <scope>NUCLEOTIDE SEQUENCE [LARGE SCALE GENOMIC DNA]</scope>
    <source>
        <strain evidence="7 8">1855-344</strain>
    </source>
</reference>
<dbReference type="PROSITE" id="PS50968">
    <property type="entry name" value="BIOTINYL_LIPOYL"/>
    <property type="match status" value="1"/>
</dbReference>
<dbReference type="InterPro" id="IPR000089">
    <property type="entry name" value="Biotin_lipoyl"/>
</dbReference>
<evidence type="ECO:0000256" key="1">
    <source>
        <dbReference type="ARBA" id="ARBA00001938"/>
    </source>
</evidence>
<dbReference type="Gene3D" id="2.40.50.100">
    <property type="match status" value="1"/>
</dbReference>
<name>A0A0F4XX95_9PSED</name>
<keyword evidence="4" id="KW-0450">Lipoyl</keyword>
<dbReference type="GO" id="GO:0031405">
    <property type="term" value="F:lipoic acid binding"/>
    <property type="evidence" value="ECO:0007669"/>
    <property type="project" value="TreeGrafter"/>
</dbReference>
<keyword evidence="3 7" id="KW-0808">Transferase</keyword>
<keyword evidence="5 7" id="KW-0012">Acyltransferase</keyword>